<keyword evidence="2" id="KW-1185">Reference proteome</keyword>
<reference evidence="2" key="1">
    <citation type="journal article" date="2019" name="Int. J. Syst. Evol. Microbiol.">
        <title>The Global Catalogue of Microorganisms (GCM) 10K type strain sequencing project: providing services to taxonomists for standard genome sequencing and annotation.</title>
        <authorList>
            <consortium name="The Broad Institute Genomics Platform"/>
            <consortium name="The Broad Institute Genome Sequencing Center for Infectious Disease"/>
            <person name="Wu L."/>
            <person name="Ma J."/>
        </authorList>
    </citation>
    <scope>NUCLEOTIDE SEQUENCE [LARGE SCALE GENOMIC DNA]</scope>
    <source>
        <strain evidence="2">NBRC 106348</strain>
    </source>
</reference>
<proteinExistence type="predicted"/>
<comment type="caution">
    <text evidence="1">The sequence shown here is derived from an EMBL/GenBank/DDBJ whole genome shotgun (WGS) entry which is preliminary data.</text>
</comment>
<dbReference type="Proteomes" id="UP001157091">
    <property type="component" value="Unassembled WGS sequence"/>
</dbReference>
<organism evidence="1 2">
    <name type="scientific">Luteimicrobium album</name>
    <dbReference type="NCBI Taxonomy" id="1054550"/>
    <lineage>
        <taxon>Bacteria</taxon>
        <taxon>Bacillati</taxon>
        <taxon>Actinomycetota</taxon>
        <taxon>Actinomycetes</taxon>
        <taxon>Micrococcales</taxon>
        <taxon>Luteimicrobium</taxon>
    </lineage>
</organism>
<sequence>MTSPAAIRRMVAQMLPAQPRFGFITAVDTGQQLVTVAFEDGSTTTSLSWASSAYPSPAVGDRVSVVPHTTGWLVVSKATPRPVLVPDQQVLVLPSHNYGGEQEIPTDGSAPGAWWWADTDATDSDFSRTFIEQGLSDAQAGDTEGHRPPYNYLHATALTYPLAASVPSGATISQVQIILRCSSTFAGGSGSAHPVAPIMYAHTYTALPSGAPAWAPGYGPIRFPTFIIGEIQVLTVPAAWVTAWLASTIAGIGFYAPATSLDAFFSHQDSDGDDSGTGQLLITYSGGS</sequence>
<dbReference type="EMBL" id="BSUK01000001">
    <property type="protein sequence ID" value="GMA22293.1"/>
    <property type="molecule type" value="Genomic_DNA"/>
</dbReference>
<gene>
    <name evidence="1" type="ORF">GCM10025864_00520</name>
</gene>
<accession>A0ABQ6HWP8</accession>
<evidence type="ECO:0000313" key="1">
    <source>
        <dbReference type="EMBL" id="GMA22293.1"/>
    </source>
</evidence>
<dbReference type="RefSeq" id="WP_284291204.1">
    <property type="nucleotide sequence ID" value="NZ_BSUK01000001.1"/>
</dbReference>
<evidence type="ECO:0000313" key="2">
    <source>
        <dbReference type="Proteomes" id="UP001157091"/>
    </source>
</evidence>
<protein>
    <submittedName>
        <fullName evidence="1">Uncharacterized protein</fullName>
    </submittedName>
</protein>
<name>A0ABQ6HWP8_9MICO</name>